<comment type="similarity">
    <text evidence="2 10">Belongs to the class VI-like SAM-binding methyltransferase superfamily. Isoprenylcysteine carboxyl methyltransferase family.</text>
</comment>
<evidence type="ECO:0000256" key="6">
    <source>
        <dbReference type="ARBA" id="ARBA00022691"/>
    </source>
</evidence>
<protein>
    <recommendedName>
        <fullName evidence="3 10">Protein-S-isoprenylcysteine O-methyltransferase</fullName>
        <ecNumber evidence="3 10">2.1.1.100</ecNumber>
    </recommendedName>
</protein>
<keyword evidence="8" id="KW-1133">Transmembrane helix</keyword>
<dbReference type="OMA" id="GMVPQVW"/>
<organism evidence="11">
    <name type="scientific">Guillardia theta (strain CCMP2712)</name>
    <name type="common">Cryptophyte</name>
    <dbReference type="NCBI Taxonomy" id="905079"/>
    <lineage>
        <taxon>Eukaryota</taxon>
        <taxon>Cryptophyceae</taxon>
        <taxon>Pyrenomonadales</taxon>
        <taxon>Geminigeraceae</taxon>
        <taxon>Guillardia</taxon>
    </lineage>
</organism>
<keyword evidence="7" id="KW-0812">Transmembrane</keyword>
<keyword evidence="6 10" id="KW-0949">S-adenosyl-L-methionine</keyword>
<comment type="subcellular location">
    <subcellularLocation>
        <location evidence="10">Endoplasmic reticulum membrane</location>
        <topology evidence="10">Multi-pass membrane protein</topology>
    </subcellularLocation>
    <subcellularLocation>
        <location evidence="1">Membrane</location>
        <topology evidence="1">Multi-pass membrane protein</topology>
    </subcellularLocation>
</comment>
<dbReference type="PANTHER" id="PTHR12714:SF9">
    <property type="entry name" value="PROTEIN-S-ISOPRENYLCYSTEINE O-METHYLTRANSFERASE"/>
    <property type="match status" value="1"/>
</dbReference>
<dbReference type="HOGENOM" id="CLU_065200_0_2_1"/>
<evidence type="ECO:0000313" key="11">
    <source>
        <dbReference type="EMBL" id="EKX44659.1"/>
    </source>
</evidence>
<sequence>MKDDGHLALGLFFGTITFYHLSEFVLACTYNPSTVSIDSFLANQGSYMGAMLFGMSEYFIGHTFFPASKGWRACRFIGLAGVLFGEFFRKGALIQAGSNFTHKISDGEKRSSHTLVTTGLYSISRHPGYFGWFYWSISTQVLLCNPISTILYSIASWKFFQDRIPYEEYHLCRFFQDYPAYRDRVPTRIPFIP</sequence>
<dbReference type="PaxDb" id="55529-EKX44659"/>
<evidence type="ECO:0000256" key="7">
    <source>
        <dbReference type="ARBA" id="ARBA00022692"/>
    </source>
</evidence>
<dbReference type="InterPro" id="IPR007269">
    <property type="entry name" value="ICMT_MeTrfase"/>
</dbReference>
<name>L1J976_GUITC</name>
<dbReference type="PANTHER" id="PTHR12714">
    <property type="entry name" value="PROTEIN-S ISOPRENYLCYSTEINE O-METHYLTRANSFERASE"/>
    <property type="match status" value="1"/>
</dbReference>
<accession>L1J976</accession>
<dbReference type="Gene3D" id="1.20.120.1630">
    <property type="match status" value="1"/>
</dbReference>
<comment type="catalytic activity">
    <reaction evidence="10">
        <text>[protein]-C-terminal S-[(2E,6E)-farnesyl]-L-cysteine + S-adenosyl-L-methionine = [protein]-C-terminal S-[(2E,6E)-farnesyl]-L-cysteine methyl ester + S-adenosyl-L-homocysteine</text>
        <dbReference type="Rhea" id="RHEA:21672"/>
        <dbReference type="Rhea" id="RHEA-COMP:12125"/>
        <dbReference type="Rhea" id="RHEA-COMP:12126"/>
        <dbReference type="ChEBI" id="CHEBI:57856"/>
        <dbReference type="ChEBI" id="CHEBI:59789"/>
        <dbReference type="ChEBI" id="CHEBI:90510"/>
        <dbReference type="ChEBI" id="CHEBI:90511"/>
        <dbReference type="EC" id="2.1.1.100"/>
    </reaction>
</comment>
<evidence type="ECO:0000256" key="5">
    <source>
        <dbReference type="ARBA" id="ARBA00022679"/>
    </source>
</evidence>
<dbReference type="GO" id="GO:0032259">
    <property type="term" value="P:methylation"/>
    <property type="evidence" value="ECO:0007669"/>
    <property type="project" value="UniProtKB-KW"/>
</dbReference>
<dbReference type="InterPro" id="IPR025770">
    <property type="entry name" value="PPMT_MeTrfase"/>
</dbReference>
<evidence type="ECO:0000256" key="3">
    <source>
        <dbReference type="ARBA" id="ARBA00012151"/>
    </source>
</evidence>
<dbReference type="STRING" id="905079.L1J976"/>
<dbReference type="PROSITE" id="PS51564">
    <property type="entry name" value="SAM_ICMT"/>
    <property type="match status" value="1"/>
</dbReference>
<keyword evidence="9" id="KW-0472">Membrane</keyword>
<dbReference type="GO" id="GO:0004671">
    <property type="term" value="F:protein C-terminal S-isoprenylcysteine carboxyl O-methyltransferase activity"/>
    <property type="evidence" value="ECO:0007669"/>
    <property type="project" value="UniProtKB-EC"/>
</dbReference>
<dbReference type="eggNOG" id="KOG2628">
    <property type="taxonomic scope" value="Eukaryota"/>
</dbReference>
<evidence type="ECO:0000256" key="10">
    <source>
        <dbReference type="RuleBase" id="RU362022"/>
    </source>
</evidence>
<reference evidence="13" key="2">
    <citation type="submission" date="2012-11" db="EMBL/GenBank/DDBJ databases">
        <authorList>
            <person name="Kuo A."/>
            <person name="Curtis B.A."/>
            <person name="Tanifuji G."/>
            <person name="Burki F."/>
            <person name="Gruber A."/>
            <person name="Irimia M."/>
            <person name="Maruyama S."/>
            <person name="Arias M.C."/>
            <person name="Ball S.G."/>
            <person name="Gile G.H."/>
            <person name="Hirakawa Y."/>
            <person name="Hopkins J.F."/>
            <person name="Rensing S.A."/>
            <person name="Schmutz J."/>
            <person name="Symeonidi A."/>
            <person name="Elias M."/>
            <person name="Eveleigh R.J."/>
            <person name="Herman E.K."/>
            <person name="Klute M.J."/>
            <person name="Nakayama T."/>
            <person name="Obornik M."/>
            <person name="Reyes-Prieto A."/>
            <person name="Armbrust E.V."/>
            <person name="Aves S.J."/>
            <person name="Beiko R.G."/>
            <person name="Coutinho P."/>
            <person name="Dacks J.B."/>
            <person name="Durnford D.G."/>
            <person name="Fast N.M."/>
            <person name="Green B.R."/>
            <person name="Grisdale C."/>
            <person name="Hempe F."/>
            <person name="Henrissat B."/>
            <person name="Hoppner M.P."/>
            <person name="Ishida K.-I."/>
            <person name="Kim E."/>
            <person name="Koreny L."/>
            <person name="Kroth P.G."/>
            <person name="Liu Y."/>
            <person name="Malik S.-B."/>
            <person name="Maier U.G."/>
            <person name="McRose D."/>
            <person name="Mock T."/>
            <person name="Neilson J.A."/>
            <person name="Onodera N.T."/>
            <person name="Poole A.M."/>
            <person name="Pritham E.J."/>
            <person name="Richards T.A."/>
            <person name="Rocap G."/>
            <person name="Roy S.W."/>
            <person name="Sarai C."/>
            <person name="Schaack S."/>
            <person name="Shirato S."/>
            <person name="Slamovits C.H."/>
            <person name="Spencer D.F."/>
            <person name="Suzuki S."/>
            <person name="Worden A.Z."/>
            <person name="Zauner S."/>
            <person name="Barry K."/>
            <person name="Bell C."/>
            <person name="Bharti A.K."/>
            <person name="Crow J.A."/>
            <person name="Grimwood J."/>
            <person name="Kramer R."/>
            <person name="Lindquist E."/>
            <person name="Lucas S."/>
            <person name="Salamov A."/>
            <person name="McFadden G.I."/>
            <person name="Lane C.E."/>
            <person name="Keeling P.J."/>
            <person name="Gray M.W."/>
            <person name="Grigoriev I.V."/>
            <person name="Archibald J.M."/>
        </authorList>
    </citation>
    <scope>NUCLEOTIDE SEQUENCE</scope>
    <source>
        <strain evidence="13">CCMP2712</strain>
    </source>
</reference>
<evidence type="ECO:0000256" key="1">
    <source>
        <dbReference type="ARBA" id="ARBA00004141"/>
    </source>
</evidence>
<gene>
    <name evidence="11" type="ORF">GUITHDRAFT_157934</name>
</gene>
<keyword evidence="5" id="KW-0808">Transferase</keyword>
<reference evidence="11 13" key="1">
    <citation type="journal article" date="2012" name="Nature">
        <title>Algal genomes reveal evolutionary mosaicism and the fate of nucleomorphs.</title>
        <authorList>
            <consortium name="DOE Joint Genome Institute"/>
            <person name="Curtis B.A."/>
            <person name="Tanifuji G."/>
            <person name="Burki F."/>
            <person name="Gruber A."/>
            <person name="Irimia M."/>
            <person name="Maruyama S."/>
            <person name="Arias M.C."/>
            <person name="Ball S.G."/>
            <person name="Gile G.H."/>
            <person name="Hirakawa Y."/>
            <person name="Hopkins J.F."/>
            <person name="Kuo A."/>
            <person name="Rensing S.A."/>
            <person name="Schmutz J."/>
            <person name="Symeonidi A."/>
            <person name="Elias M."/>
            <person name="Eveleigh R.J."/>
            <person name="Herman E.K."/>
            <person name="Klute M.J."/>
            <person name="Nakayama T."/>
            <person name="Obornik M."/>
            <person name="Reyes-Prieto A."/>
            <person name="Armbrust E.V."/>
            <person name="Aves S.J."/>
            <person name="Beiko R.G."/>
            <person name="Coutinho P."/>
            <person name="Dacks J.B."/>
            <person name="Durnford D.G."/>
            <person name="Fast N.M."/>
            <person name="Green B.R."/>
            <person name="Grisdale C.J."/>
            <person name="Hempel F."/>
            <person name="Henrissat B."/>
            <person name="Hoppner M.P."/>
            <person name="Ishida K."/>
            <person name="Kim E."/>
            <person name="Koreny L."/>
            <person name="Kroth P.G."/>
            <person name="Liu Y."/>
            <person name="Malik S.B."/>
            <person name="Maier U.G."/>
            <person name="McRose D."/>
            <person name="Mock T."/>
            <person name="Neilson J.A."/>
            <person name="Onodera N.T."/>
            <person name="Poole A.M."/>
            <person name="Pritham E.J."/>
            <person name="Richards T.A."/>
            <person name="Rocap G."/>
            <person name="Roy S.W."/>
            <person name="Sarai C."/>
            <person name="Schaack S."/>
            <person name="Shirato S."/>
            <person name="Slamovits C.H."/>
            <person name="Spencer D.F."/>
            <person name="Suzuki S."/>
            <person name="Worden A.Z."/>
            <person name="Zauner S."/>
            <person name="Barry K."/>
            <person name="Bell C."/>
            <person name="Bharti A.K."/>
            <person name="Crow J.A."/>
            <person name="Grimwood J."/>
            <person name="Kramer R."/>
            <person name="Lindquist E."/>
            <person name="Lucas S."/>
            <person name="Salamov A."/>
            <person name="McFadden G.I."/>
            <person name="Lane C.E."/>
            <person name="Keeling P.J."/>
            <person name="Gray M.W."/>
            <person name="Grigoriev I.V."/>
            <person name="Archibald J.M."/>
        </authorList>
    </citation>
    <scope>NUCLEOTIDE SEQUENCE</scope>
    <source>
        <strain evidence="11 13">CCMP2712</strain>
    </source>
</reference>
<dbReference type="RefSeq" id="XP_005831639.1">
    <property type="nucleotide sequence ID" value="XM_005831582.1"/>
</dbReference>
<reference evidence="12" key="3">
    <citation type="submission" date="2015-06" db="UniProtKB">
        <authorList>
            <consortium name="EnsemblProtists"/>
        </authorList>
    </citation>
    <scope>IDENTIFICATION</scope>
</reference>
<dbReference type="OrthoDB" id="422086at2759"/>
<keyword evidence="4 10" id="KW-0489">Methyltransferase</keyword>
<evidence type="ECO:0000256" key="8">
    <source>
        <dbReference type="ARBA" id="ARBA00022989"/>
    </source>
</evidence>
<dbReference type="GeneID" id="17301336"/>
<evidence type="ECO:0000256" key="2">
    <source>
        <dbReference type="ARBA" id="ARBA00009140"/>
    </source>
</evidence>
<dbReference type="KEGG" id="gtt:GUITHDRAFT_157934"/>
<dbReference type="GO" id="GO:0005789">
    <property type="term" value="C:endoplasmic reticulum membrane"/>
    <property type="evidence" value="ECO:0007669"/>
    <property type="project" value="UniProtKB-SubCell"/>
</dbReference>
<dbReference type="EMBL" id="JH993003">
    <property type="protein sequence ID" value="EKX44659.1"/>
    <property type="molecule type" value="Genomic_DNA"/>
</dbReference>
<keyword evidence="10" id="KW-0256">Endoplasmic reticulum</keyword>
<dbReference type="EnsemblProtists" id="EKX44659">
    <property type="protein sequence ID" value="EKX44659"/>
    <property type="gene ID" value="GUITHDRAFT_157934"/>
</dbReference>
<evidence type="ECO:0000256" key="4">
    <source>
        <dbReference type="ARBA" id="ARBA00022603"/>
    </source>
</evidence>
<dbReference type="AlphaFoldDB" id="L1J976"/>
<dbReference type="EC" id="2.1.1.100" evidence="3 10"/>
<dbReference type="Proteomes" id="UP000011087">
    <property type="component" value="Unassembled WGS sequence"/>
</dbReference>
<dbReference type="Pfam" id="PF04140">
    <property type="entry name" value="ICMT"/>
    <property type="match status" value="1"/>
</dbReference>
<keyword evidence="13" id="KW-1185">Reference proteome</keyword>
<evidence type="ECO:0000256" key="9">
    <source>
        <dbReference type="ARBA" id="ARBA00023136"/>
    </source>
</evidence>
<proteinExistence type="inferred from homology"/>
<evidence type="ECO:0000313" key="13">
    <source>
        <dbReference type="Proteomes" id="UP000011087"/>
    </source>
</evidence>
<evidence type="ECO:0000313" key="12">
    <source>
        <dbReference type="EnsemblProtists" id="EKX44659"/>
    </source>
</evidence>